<feature type="transmembrane region" description="Helical" evidence="1">
    <location>
        <begin position="140"/>
        <end position="159"/>
    </location>
</feature>
<dbReference type="RefSeq" id="WP_318106918.1">
    <property type="nucleotide sequence ID" value="NZ_CP137573.1"/>
</dbReference>
<keyword evidence="3" id="KW-1185">Reference proteome</keyword>
<evidence type="ECO:0008006" key="4">
    <source>
        <dbReference type="Google" id="ProtNLM"/>
    </source>
</evidence>
<name>A0ABZ0LZ66_9ACTN</name>
<gene>
    <name evidence="2" type="ORF">R2D22_25050</name>
</gene>
<dbReference type="Proteomes" id="UP001301731">
    <property type="component" value="Chromosome"/>
</dbReference>
<keyword evidence="1" id="KW-1133">Transmembrane helix</keyword>
<evidence type="ECO:0000313" key="3">
    <source>
        <dbReference type="Proteomes" id="UP001301731"/>
    </source>
</evidence>
<accession>A0ABZ0LZ66</accession>
<organism evidence="2 3">
    <name type="scientific">Streptomyces solicathayae</name>
    <dbReference type="NCBI Taxonomy" id="3081768"/>
    <lineage>
        <taxon>Bacteria</taxon>
        <taxon>Bacillati</taxon>
        <taxon>Actinomycetota</taxon>
        <taxon>Actinomycetes</taxon>
        <taxon>Kitasatosporales</taxon>
        <taxon>Streptomycetaceae</taxon>
        <taxon>Streptomyces</taxon>
    </lineage>
</organism>
<evidence type="ECO:0000313" key="2">
    <source>
        <dbReference type="EMBL" id="WOX24471.1"/>
    </source>
</evidence>
<keyword evidence="1" id="KW-0472">Membrane</keyword>
<dbReference type="EMBL" id="CP137573">
    <property type="protein sequence ID" value="WOX24471.1"/>
    <property type="molecule type" value="Genomic_DNA"/>
</dbReference>
<sequence>MSITSPIPVLQGDRDTELRADGTDLLLRRRDDELRIPLAAITHVRAERRVVAVELTAPAGVEPVVYRIEDVSAAGATVFADVVNAALPERAEGTETIDGSSLVVTRSLRSAADVDEEAEEDEDLEGPGLFAADPWLRHTLCVAAGLLAVAVGVAGQSWSRGIATLLLGQAGAVVIHVTLMLIMCWWLPWYLPRYGITVDAEQVYRSGTTALAYTDADGVTRHIQGLAQNGTARVAYSPRKPQVAVVSRPLKIAAGELTMFLFMAGIAALLAYGTYRLALPAFGG</sequence>
<protein>
    <recommendedName>
        <fullName evidence="4">Integral membrane protein</fullName>
    </recommendedName>
</protein>
<keyword evidence="1" id="KW-0812">Transmembrane</keyword>
<feature type="transmembrane region" description="Helical" evidence="1">
    <location>
        <begin position="257"/>
        <end position="275"/>
    </location>
</feature>
<reference evidence="2 3" key="1">
    <citation type="submission" date="2023-10" db="EMBL/GenBank/DDBJ databases">
        <title>The genome sequence of Streptomyces sp. HUAS YS2.</title>
        <authorList>
            <person name="Mo P."/>
        </authorList>
    </citation>
    <scope>NUCLEOTIDE SEQUENCE [LARGE SCALE GENOMIC DNA]</scope>
    <source>
        <strain evidence="2 3">HUAS YS2</strain>
    </source>
</reference>
<feature type="transmembrane region" description="Helical" evidence="1">
    <location>
        <begin position="165"/>
        <end position="187"/>
    </location>
</feature>
<proteinExistence type="predicted"/>
<evidence type="ECO:0000256" key="1">
    <source>
        <dbReference type="SAM" id="Phobius"/>
    </source>
</evidence>